<dbReference type="PROSITE" id="PS00435">
    <property type="entry name" value="PEROXIDASE_1"/>
    <property type="match status" value="2"/>
</dbReference>
<name>A0A1Z5JU86_FISSO</name>
<evidence type="ECO:0000256" key="5">
    <source>
        <dbReference type="ARBA" id="ARBA00022723"/>
    </source>
</evidence>
<evidence type="ECO:0000256" key="7">
    <source>
        <dbReference type="ARBA" id="ARBA00023002"/>
    </source>
</evidence>
<dbReference type="PRINTS" id="PR00458">
    <property type="entry name" value="PEROXIDASE"/>
</dbReference>
<dbReference type="GO" id="GO:0000302">
    <property type="term" value="P:response to reactive oxygen species"/>
    <property type="evidence" value="ECO:0007669"/>
    <property type="project" value="TreeGrafter"/>
</dbReference>
<comment type="subcellular location">
    <subcellularLocation>
        <location evidence="2">Mitochondrion intermembrane space</location>
    </subcellularLocation>
    <subcellularLocation>
        <location evidence="1">Mitochondrion matrix</location>
    </subcellularLocation>
</comment>
<keyword evidence="14" id="KW-0732">Signal</keyword>
<evidence type="ECO:0000256" key="14">
    <source>
        <dbReference type="SAM" id="SignalP"/>
    </source>
</evidence>
<feature type="domain" description="Plant heme peroxidase family profile" evidence="15">
    <location>
        <begin position="70"/>
        <end position="330"/>
    </location>
</feature>
<proteinExistence type="inferred from homology"/>
<organism evidence="16 17">
    <name type="scientific">Fistulifera solaris</name>
    <name type="common">Oleaginous diatom</name>
    <dbReference type="NCBI Taxonomy" id="1519565"/>
    <lineage>
        <taxon>Eukaryota</taxon>
        <taxon>Sar</taxon>
        <taxon>Stramenopiles</taxon>
        <taxon>Ochrophyta</taxon>
        <taxon>Bacillariophyta</taxon>
        <taxon>Bacillariophyceae</taxon>
        <taxon>Bacillariophycidae</taxon>
        <taxon>Naviculales</taxon>
        <taxon>Naviculaceae</taxon>
        <taxon>Fistulifera</taxon>
    </lineage>
</organism>
<dbReference type="GO" id="GO:0042744">
    <property type="term" value="P:hydrogen peroxide catabolic process"/>
    <property type="evidence" value="ECO:0007669"/>
    <property type="project" value="TreeGrafter"/>
</dbReference>
<evidence type="ECO:0000256" key="3">
    <source>
        <dbReference type="ARBA" id="ARBA00022559"/>
    </source>
</evidence>
<comment type="catalytic activity">
    <reaction evidence="12">
        <text>2 Fe(II)-[cytochrome c] + H2O2 + 2 H(+) = 2 Fe(III)-[cytochrome c] + 2 H2O</text>
        <dbReference type="Rhea" id="RHEA:16581"/>
        <dbReference type="Rhea" id="RHEA-COMP:10350"/>
        <dbReference type="Rhea" id="RHEA-COMP:14399"/>
        <dbReference type="ChEBI" id="CHEBI:15377"/>
        <dbReference type="ChEBI" id="CHEBI:15378"/>
        <dbReference type="ChEBI" id="CHEBI:16240"/>
        <dbReference type="ChEBI" id="CHEBI:29033"/>
        <dbReference type="ChEBI" id="CHEBI:29034"/>
        <dbReference type="EC" id="1.11.1.5"/>
    </reaction>
</comment>
<dbReference type="PANTHER" id="PTHR31356:SF58">
    <property type="entry name" value="CYTOCHROME C PEROXIDASE, MITOCHONDRIAL"/>
    <property type="match status" value="1"/>
</dbReference>
<dbReference type="PANTHER" id="PTHR31356">
    <property type="entry name" value="THYLAKOID LUMENAL 29 KDA PROTEIN, CHLOROPLASTIC-RELATED"/>
    <property type="match status" value="1"/>
</dbReference>
<gene>
    <name evidence="16" type="ORF">FisN_10Lh186</name>
</gene>
<sequence>MLPTLVLLFSFLCAGQAFHPTTMTTTTTTPHRSVLPTLSATRRDVLASSVATAVISFWPSFSWAVDYKEVAKDIEDLVRADPDKGPTLVRLAWHSSGTYDKKSNTGGSGQGTIRFAEELAHGGNAGLKDTAVQWLEPIHAKYDGLISYADLYTLAGVAAIHAMGGPVIPWSSGRVDALDASAVTPDGRLPNADSGPKGSDPADAAHVRAIFNRMGFNDQEIVALSGAHALGRCHTTASGYDGPWTPTPTTFNNAYFTILKNLNWVAKDWDGPYQYVNAPGGNLMMLPSDLVLLQDKKFKKYVDIYAGDAEKFNKDFTKAFQTLEELGTSGLTPTAWV</sequence>
<feature type="chain" id="PRO_5012148034" description="Cytochrome c peroxidase, mitochondrial" evidence="14">
    <location>
        <begin position="18"/>
        <end position="337"/>
    </location>
</feature>
<evidence type="ECO:0000256" key="6">
    <source>
        <dbReference type="ARBA" id="ARBA00022946"/>
    </source>
</evidence>
<dbReference type="InParanoid" id="A0A1Z5JU86"/>
<dbReference type="GO" id="GO:0046872">
    <property type="term" value="F:metal ion binding"/>
    <property type="evidence" value="ECO:0007669"/>
    <property type="project" value="UniProtKB-KW"/>
</dbReference>
<dbReference type="PROSITE" id="PS00436">
    <property type="entry name" value="PEROXIDASE_2"/>
    <property type="match status" value="1"/>
</dbReference>
<keyword evidence="5" id="KW-0479">Metal-binding</keyword>
<keyword evidence="8" id="KW-0408">Iron</keyword>
<dbReference type="Proteomes" id="UP000198406">
    <property type="component" value="Unassembled WGS sequence"/>
</dbReference>
<evidence type="ECO:0000256" key="9">
    <source>
        <dbReference type="ARBA" id="ARBA00023128"/>
    </source>
</evidence>
<comment type="caution">
    <text evidence="16">The sequence shown here is derived from an EMBL/GenBank/DDBJ whole genome shotgun (WGS) entry which is preliminary data.</text>
</comment>
<feature type="signal peptide" evidence="14">
    <location>
        <begin position="1"/>
        <end position="17"/>
    </location>
</feature>
<keyword evidence="4" id="KW-0349">Heme</keyword>
<keyword evidence="17" id="KW-1185">Reference proteome</keyword>
<comment type="similarity">
    <text evidence="13">Belongs to the peroxidase family.</text>
</comment>
<dbReference type="InterPro" id="IPR002016">
    <property type="entry name" value="Haem_peroxidase"/>
</dbReference>
<dbReference type="GO" id="GO:0020037">
    <property type="term" value="F:heme binding"/>
    <property type="evidence" value="ECO:0007669"/>
    <property type="project" value="InterPro"/>
</dbReference>
<dbReference type="PRINTS" id="PR00459">
    <property type="entry name" value="ASPEROXIDASE"/>
</dbReference>
<dbReference type="SUPFAM" id="SSF48113">
    <property type="entry name" value="Heme-dependent peroxidases"/>
    <property type="match status" value="1"/>
</dbReference>
<dbReference type="GO" id="GO:0005758">
    <property type="term" value="C:mitochondrial intermembrane space"/>
    <property type="evidence" value="ECO:0007669"/>
    <property type="project" value="UniProtKB-SubCell"/>
</dbReference>
<keyword evidence="6" id="KW-0809">Transit peptide</keyword>
<evidence type="ECO:0000256" key="8">
    <source>
        <dbReference type="ARBA" id="ARBA00023004"/>
    </source>
</evidence>
<evidence type="ECO:0000313" key="17">
    <source>
        <dbReference type="Proteomes" id="UP000198406"/>
    </source>
</evidence>
<evidence type="ECO:0000256" key="10">
    <source>
        <dbReference type="ARBA" id="ARBA00039063"/>
    </source>
</evidence>
<dbReference type="AlphaFoldDB" id="A0A1Z5JU86"/>
<dbReference type="GO" id="GO:0005759">
    <property type="term" value="C:mitochondrial matrix"/>
    <property type="evidence" value="ECO:0007669"/>
    <property type="project" value="UniProtKB-SubCell"/>
</dbReference>
<dbReference type="Gene3D" id="1.10.420.10">
    <property type="entry name" value="Peroxidase, domain 2"/>
    <property type="match status" value="1"/>
</dbReference>
<protein>
    <recommendedName>
        <fullName evidence="11">Cytochrome c peroxidase, mitochondrial</fullName>
        <ecNumber evidence="10">1.11.1.5</ecNumber>
    </recommendedName>
</protein>
<dbReference type="EC" id="1.11.1.5" evidence="10"/>
<dbReference type="GO" id="GO:0004130">
    <property type="term" value="F:cytochrome-c peroxidase activity"/>
    <property type="evidence" value="ECO:0007669"/>
    <property type="project" value="UniProtKB-EC"/>
</dbReference>
<evidence type="ECO:0000256" key="11">
    <source>
        <dbReference type="ARBA" id="ARBA00040313"/>
    </source>
</evidence>
<dbReference type="FunFam" id="1.10.420.10:FF:000009">
    <property type="entry name" value="Ascorbate peroxidase"/>
    <property type="match status" value="1"/>
</dbReference>
<evidence type="ECO:0000256" key="2">
    <source>
        <dbReference type="ARBA" id="ARBA00004569"/>
    </source>
</evidence>
<keyword evidence="7 16" id="KW-0560">Oxidoreductase</keyword>
<dbReference type="Gene3D" id="1.10.520.10">
    <property type="match status" value="1"/>
</dbReference>
<dbReference type="GO" id="GO:0034599">
    <property type="term" value="P:cellular response to oxidative stress"/>
    <property type="evidence" value="ECO:0007669"/>
    <property type="project" value="InterPro"/>
</dbReference>
<dbReference type="CDD" id="cd00691">
    <property type="entry name" value="ascorbate_peroxidase"/>
    <property type="match status" value="1"/>
</dbReference>
<dbReference type="EMBL" id="BDSP01000114">
    <property type="protein sequence ID" value="GAX17321.1"/>
    <property type="molecule type" value="Genomic_DNA"/>
</dbReference>
<evidence type="ECO:0000256" key="12">
    <source>
        <dbReference type="ARBA" id="ARBA00049265"/>
    </source>
</evidence>
<dbReference type="PROSITE" id="PS50873">
    <property type="entry name" value="PEROXIDASE_4"/>
    <property type="match status" value="1"/>
</dbReference>
<dbReference type="InterPro" id="IPR019794">
    <property type="entry name" value="Peroxidases_AS"/>
</dbReference>
<evidence type="ECO:0000256" key="1">
    <source>
        <dbReference type="ARBA" id="ARBA00004305"/>
    </source>
</evidence>
<dbReference type="Pfam" id="PF00141">
    <property type="entry name" value="peroxidase"/>
    <property type="match status" value="1"/>
</dbReference>
<evidence type="ECO:0000256" key="4">
    <source>
        <dbReference type="ARBA" id="ARBA00022617"/>
    </source>
</evidence>
<keyword evidence="3 16" id="KW-0575">Peroxidase</keyword>
<dbReference type="OrthoDB" id="2859658at2759"/>
<evidence type="ECO:0000259" key="15">
    <source>
        <dbReference type="PROSITE" id="PS50873"/>
    </source>
</evidence>
<reference evidence="16 17" key="1">
    <citation type="journal article" date="2015" name="Plant Cell">
        <title>Oil accumulation by the oleaginous diatom Fistulifera solaris as revealed by the genome and transcriptome.</title>
        <authorList>
            <person name="Tanaka T."/>
            <person name="Maeda Y."/>
            <person name="Veluchamy A."/>
            <person name="Tanaka M."/>
            <person name="Abida H."/>
            <person name="Marechal E."/>
            <person name="Bowler C."/>
            <person name="Muto M."/>
            <person name="Sunaga Y."/>
            <person name="Tanaka M."/>
            <person name="Yoshino T."/>
            <person name="Taniguchi T."/>
            <person name="Fukuda Y."/>
            <person name="Nemoto M."/>
            <person name="Matsumoto M."/>
            <person name="Wong P.S."/>
            <person name="Aburatani S."/>
            <person name="Fujibuchi W."/>
        </authorList>
    </citation>
    <scope>NUCLEOTIDE SEQUENCE [LARGE SCALE GENOMIC DNA]</scope>
    <source>
        <strain evidence="16 17">JPCC DA0580</strain>
    </source>
</reference>
<dbReference type="InterPro" id="IPR010255">
    <property type="entry name" value="Haem_peroxidase_sf"/>
</dbReference>
<dbReference type="InterPro" id="IPR044831">
    <property type="entry name" value="Ccp1-like"/>
</dbReference>
<dbReference type="InterPro" id="IPR002207">
    <property type="entry name" value="Peroxidase_I"/>
</dbReference>
<keyword evidence="9" id="KW-0496">Mitochondrion</keyword>
<dbReference type="InterPro" id="IPR019793">
    <property type="entry name" value="Peroxidases_heam-ligand_BS"/>
</dbReference>
<evidence type="ECO:0000313" key="16">
    <source>
        <dbReference type="EMBL" id="GAX17321.1"/>
    </source>
</evidence>
<evidence type="ECO:0000256" key="13">
    <source>
        <dbReference type="RuleBase" id="RU004241"/>
    </source>
</evidence>
<accession>A0A1Z5JU86</accession>